<dbReference type="OrthoDB" id="9815541at2"/>
<name>A0A1V0TL35_9ACTN</name>
<organism evidence="4 5">
    <name type="scientific">Streptomyces gilvosporeus</name>
    <dbReference type="NCBI Taxonomy" id="553510"/>
    <lineage>
        <taxon>Bacteria</taxon>
        <taxon>Bacillati</taxon>
        <taxon>Actinomycetota</taxon>
        <taxon>Actinomycetes</taxon>
        <taxon>Kitasatosporales</taxon>
        <taxon>Streptomycetaceae</taxon>
        <taxon>Streptomyces</taxon>
    </lineage>
</organism>
<dbReference type="InterPro" id="IPR010982">
    <property type="entry name" value="Lambda_DNA-bd_dom_sf"/>
</dbReference>
<keyword evidence="2" id="KW-0472">Membrane</keyword>
<gene>
    <name evidence="4" type="ORF">B1H19_05125</name>
</gene>
<feature type="region of interest" description="Disordered" evidence="1">
    <location>
        <begin position="214"/>
        <end position="234"/>
    </location>
</feature>
<keyword evidence="2" id="KW-0812">Transmembrane</keyword>
<dbReference type="SMART" id="SM00530">
    <property type="entry name" value="HTH_XRE"/>
    <property type="match status" value="1"/>
</dbReference>
<keyword evidence="2" id="KW-1133">Transmembrane helix</keyword>
<proteinExistence type="predicted"/>
<feature type="region of interest" description="Disordered" evidence="1">
    <location>
        <begin position="253"/>
        <end position="276"/>
    </location>
</feature>
<evidence type="ECO:0000313" key="5">
    <source>
        <dbReference type="Proteomes" id="UP000192726"/>
    </source>
</evidence>
<feature type="domain" description="HTH cro/C1-type" evidence="3">
    <location>
        <begin position="21"/>
        <end position="76"/>
    </location>
</feature>
<feature type="transmembrane region" description="Helical" evidence="2">
    <location>
        <begin position="113"/>
        <end position="133"/>
    </location>
</feature>
<dbReference type="Proteomes" id="UP000192726">
    <property type="component" value="Chromosome"/>
</dbReference>
<reference evidence="4 5" key="1">
    <citation type="submission" date="2017-04" db="EMBL/GenBank/DDBJ databases">
        <title>Complete Genome Sequence of Streptomyces gilvosporeus F607, a Capable Producer of Natamycin.</title>
        <authorList>
            <person name="Zong G."/>
            <person name="Zhong C."/>
            <person name="Fu J."/>
            <person name="Qin R."/>
            <person name="Cao G."/>
        </authorList>
    </citation>
    <scope>NUCLEOTIDE SEQUENCE [LARGE SCALE GENOMIC DNA]</scope>
    <source>
        <strain evidence="4 5">F607</strain>
    </source>
</reference>
<dbReference type="CDD" id="cd00093">
    <property type="entry name" value="HTH_XRE"/>
    <property type="match status" value="1"/>
</dbReference>
<dbReference type="STRING" id="553510.B1H19_05125"/>
<dbReference type="RefSeq" id="WP_083103434.1">
    <property type="nucleotide sequence ID" value="NZ_CP020569.1"/>
</dbReference>
<dbReference type="EMBL" id="CP020569">
    <property type="protein sequence ID" value="ARF53644.1"/>
    <property type="molecule type" value="Genomic_DNA"/>
</dbReference>
<evidence type="ECO:0000256" key="2">
    <source>
        <dbReference type="SAM" id="Phobius"/>
    </source>
</evidence>
<dbReference type="Pfam" id="PF10901">
    <property type="entry name" value="DUF2690"/>
    <property type="match status" value="1"/>
</dbReference>
<dbReference type="AlphaFoldDB" id="A0A1V0TL35"/>
<dbReference type="SUPFAM" id="SSF47413">
    <property type="entry name" value="lambda repressor-like DNA-binding domains"/>
    <property type="match status" value="1"/>
</dbReference>
<dbReference type="Gene3D" id="1.10.260.40">
    <property type="entry name" value="lambda repressor-like DNA-binding domains"/>
    <property type="match status" value="1"/>
</dbReference>
<evidence type="ECO:0000256" key="1">
    <source>
        <dbReference type="SAM" id="MobiDB-lite"/>
    </source>
</evidence>
<dbReference type="GO" id="GO:0003677">
    <property type="term" value="F:DNA binding"/>
    <property type="evidence" value="ECO:0007669"/>
    <property type="project" value="InterPro"/>
</dbReference>
<evidence type="ECO:0000259" key="3">
    <source>
        <dbReference type="SMART" id="SM00530"/>
    </source>
</evidence>
<dbReference type="InterPro" id="IPR001387">
    <property type="entry name" value="Cro/C1-type_HTH"/>
</dbReference>
<keyword evidence="5" id="KW-1185">Reference proteome</keyword>
<accession>A0A1V0TL35</accession>
<sequence length="276" mass="29245">MARWRPLPAPLDDDTRLLVERLRTLKEQTGLTLVELAARTAYSKSTWHRYLNGDKFPPRQAVEALGRLAGADASRLLTLWGVAQHAWSRPQNPVAPPARPTEPEPRYRFRRTAFVLAAAFAILGAAALAVRAITASGNSGRGATPSCREESCQGRFADPSGCTGDARTESAVTVDGYVVRLRYSPACAAFWAEVSPHASSGVREVSIQAGPEEHLTAYPNGEPNGTSSPMLAPSGGWPGEACAVVAGKLACTSEDGSRVTPAPSDERPVRGAGTAD</sequence>
<dbReference type="Pfam" id="PF13560">
    <property type="entry name" value="HTH_31"/>
    <property type="match status" value="1"/>
</dbReference>
<protein>
    <recommendedName>
        <fullName evidence="3">HTH cro/C1-type domain-containing protein</fullName>
    </recommendedName>
</protein>
<feature type="region of interest" description="Disordered" evidence="1">
    <location>
        <begin position="136"/>
        <end position="167"/>
    </location>
</feature>
<evidence type="ECO:0000313" key="4">
    <source>
        <dbReference type="EMBL" id="ARF53644.1"/>
    </source>
</evidence>
<dbReference type="InterPro" id="IPR021224">
    <property type="entry name" value="DUF2690"/>
</dbReference>
<dbReference type="KEGG" id="sgv:B1H19_05125"/>